<dbReference type="RefSeq" id="XP_007771196.1">
    <property type="nucleotide sequence ID" value="XM_007773006.1"/>
</dbReference>
<name>A0A5M3MFT5_CONPW</name>
<dbReference type="AlphaFoldDB" id="A0A5M3MFT5"/>
<dbReference type="InterPro" id="IPR036910">
    <property type="entry name" value="HMG_box_dom_sf"/>
</dbReference>
<sequence>MPPLVSADGPEMREANSNGHLGAGAKPKNVSKRDASYIPRPPNAFILFRSSFIKSQQVPEKVEGNHSTLSKIIGKYWKTLSKEEREVWEAKAVNAQVEHRQRYPDWRFRPGSNALAKLKIKDGGVAFNGGIGAVGGIGSRGGGGTGAKGRNKNGSGGGGGAKGVGKKARGKSDAGVTKKKHKLKDERCAKIADLLMEGKTGVDLADAMKKWEDGGRLAADEDHGVINPSNNSVVPPPTVIASTTHLQGPACEGTLQDAFGGAAHGSGGAGVASYLPTRCKTPEGAPDARFDVPLTSMFRRSFSAPAGNDYSHAHAADGGIDDARAHVAPPVAGPTTQSHVPVFTFSSGGSLDCGPMSANAAYPADNHISNEFYGAGADDAGGQLSPLMLPSAFDGRPARWNDPYNLLETSLPANGADCPALTYDSLTSPINSPNTPSYGDTFSSYSSPATPLDFNDGTSDEPPTFMHAFEYDYSIMYGGDGHCVGQQYQPDQVAYKGWDNSVPLQKTQPYDAYADGGVPVLNQQHQYAAESASPAPQPAIYEWSPFEDSMRCHDIYSLADVCQDATSMQGMRGYLSA</sequence>
<dbReference type="EMBL" id="JH711582">
    <property type="protein sequence ID" value="EIW78108.1"/>
    <property type="molecule type" value="Genomic_DNA"/>
</dbReference>
<gene>
    <name evidence="6" type="ORF">CONPUDRAFT_107826</name>
</gene>
<evidence type="ECO:0000313" key="6">
    <source>
        <dbReference type="EMBL" id="EIW78108.1"/>
    </source>
</evidence>
<dbReference type="PROSITE" id="PS50118">
    <property type="entry name" value="HMG_BOX_2"/>
    <property type="match status" value="1"/>
</dbReference>
<dbReference type="GO" id="GO:0030154">
    <property type="term" value="P:cell differentiation"/>
    <property type="evidence" value="ECO:0007669"/>
    <property type="project" value="TreeGrafter"/>
</dbReference>
<dbReference type="OMA" id="HIRARCK"/>
<comment type="caution">
    <text evidence="6">The sequence shown here is derived from an EMBL/GenBank/DDBJ whole genome shotgun (WGS) entry which is preliminary data.</text>
</comment>
<feature type="compositionally biased region" description="Gly residues" evidence="4">
    <location>
        <begin position="138"/>
        <end position="147"/>
    </location>
</feature>
<feature type="region of interest" description="Disordered" evidence="4">
    <location>
        <begin position="138"/>
        <end position="181"/>
    </location>
</feature>
<evidence type="ECO:0000256" key="1">
    <source>
        <dbReference type="ARBA" id="ARBA00023125"/>
    </source>
</evidence>
<dbReference type="KEGG" id="cput:CONPUDRAFT_107826"/>
<dbReference type="InterPro" id="IPR009071">
    <property type="entry name" value="HMG_box_dom"/>
</dbReference>
<protein>
    <recommendedName>
        <fullName evidence="5">HMG box domain-containing protein</fullName>
    </recommendedName>
</protein>
<dbReference type="GeneID" id="19198665"/>
<feature type="domain" description="HMG box" evidence="5">
    <location>
        <begin position="38"/>
        <end position="107"/>
    </location>
</feature>
<evidence type="ECO:0000256" key="2">
    <source>
        <dbReference type="ARBA" id="ARBA00023163"/>
    </source>
</evidence>
<dbReference type="PANTHER" id="PTHR10270">
    <property type="entry name" value="SOX TRANSCRIPTION FACTOR"/>
    <property type="match status" value="1"/>
</dbReference>
<dbReference type="SMART" id="SM00398">
    <property type="entry name" value="HMG"/>
    <property type="match status" value="1"/>
</dbReference>
<evidence type="ECO:0000256" key="4">
    <source>
        <dbReference type="SAM" id="MobiDB-lite"/>
    </source>
</evidence>
<dbReference type="CDD" id="cd01389">
    <property type="entry name" value="HMG-box_ROX1-like"/>
    <property type="match status" value="1"/>
</dbReference>
<evidence type="ECO:0000256" key="3">
    <source>
        <dbReference type="PROSITE-ProRule" id="PRU00267"/>
    </source>
</evidence>
<dbReference type="GO" id="GO:0001228">
    <property type="term" value="F:DNA-binding transcription activator activity, RNA polymerase II-specific"/>
    <property type="evidence" value="ECO:0007669"/>
    <property type="project" value="TreeGrafter"/>
</dbReference>
<dbReference type="OrthoDB" id="6247875at2759"/>
<dbReference type="InterPro" id="IPR050140">
    <property type="entry name" value="SRY-related_HMG-box_TF-like"/>
</dbReference>
<dbReference type="GO" id="GO:0005634">
    <property type="term" value="C:nucleus"/>
    <property type="evidence" value="ECO:0007669"/>
    <property type="project" value="UniProtKB-UniRule"/>
</dbReference>
<dbReference type="Proteomes" id="UP000053558">
    <property type="component" value="Unassembled WGS sequence"/>
</dbReference>
<reference evidence="7" key="1">
    <citation type="journal article" date="2012" name="Science">
        <title>The Paleozoic origin of enzymatic lignin decomposition reconstructed from 31 fungal genomes.</title>
        <authorList>
            <person name="Floudas D."/>
            <person name="Binder M."/>
            <person name="Riley R."/>
            <person name="Barry K."/>
            <person name="Blanchette R.A."/>
            <person name="Henrissat B."/>
            <person name="Martinez A.T."/>
            <person name="Otillar R."/>
            <person name="Spatafora J.W."/>
            <person name="Yadav J.S."/>
            <person name="Aerts A."/>
            <person name="Benoit I."/>
            <person name="Boyd A."/>
            <person name="Carlson A."/>
            <person name="Copeland A."/>
            <person name="Coutinho P.M."/>
            <person name="de Vries R.P."/>
            <person name="Ferreira P."/>
            <person name="Findley K."/>
            <person name="Foster B."/>
            <person name="Gaskell J."/>
            <person name="Glotzer D."/>
            <person name="Gorecki P."/>
            <person name="Heitman J."/>
            <person name="Hesse C."/>
            <person name="Hori C."/>
            <person name="Igarashi K."/>
            <person name="Jurgens J.A."/>
            <person name="Kallen N."/>
            <person name="Kersten P."/>
            <person name="Kohler A."/>
            <person name="Kuees U."/>
            <person name="Kumar T.K.A."/>
            <person name="Kuo A."/>
            <person name="LaButti K."/>
            <person name="Larrondo L.F."/>
            <person name="Lindquist E."/>
            <person name="Ling A."/>
            <person name="Lombard V."/>
            <person name="Lucas S."/>
            <person name="Lundell T."/>
            <person name="Martin R."/>
            <person name="McLaughlin D.J."/>
            <person name="Morgenstern I."/>
            <person name="Morin E."/>
            <person name="Murat C."/>
            <person name="Nagy L.G."/>
            <person name="Nolan M."/>
            <person name="Ohm R.A."/>
            <person name="Patyshakuliyeva A."/>
            <person name="Rokas A."/>
            <person name="Ruiz-Duenas F.J."/>
            <person name="Sabat G."/>
            <person name="Salamov A."/>
            <person name="Samejima M."/>
            <person name="Schmutz J."/>
            <person name="Slot J.C."/>
            <person name="St John F."/>
            <person name="Stenlid J."/>
            <person name="Sun H."/>
            <person name="Sun S."/>
            <person name="Syed K."/>
            <person name="Tsang A."/>
            <person name="Wiebenga A."/>
            <person name="Young D."/>
            <person name="Pisabarro A."/>
            <person name="Eastwood D.C."/>
            <person name="Martin F."/>
            <person name="Cullen D."/>
            <person name="Grigoriev I.V."/>
            <person name="Hibbett D.S."/>
        </authorList>
    </citation>
    <scope>NUCLEOTIDE SEQUENCE [LARGE SCALE GENOMIC DNA]</scope>
    <source>
        <strain evidence="7">RWD-64-598 SS2</strain>
    </source>
</reference>
<keyword evidence="7" id="KW-1185">Reference proteome</keyword>
<evidence type="ECO:0000259" key="5">
    <source>
        <dbReference type="PROSITE" id="PS50118"/>
    </source>
</evidence>
<evidence type="ECO:0000313" key="7">
    <source>
        <dbReference type="Proteomes" id="UP000053558"/>
    </source>
</evidence>
<feature type="compositionally biased region" description="Gly residues" evidence="4">
    <location>
        <begin position="154"/>
        <end position="163"/>
    </location>
</feature>
<dbReference type="Gene3D" id="1.10.30.10">
    <property type="entry name" value="High mobility group box domain"/>
    <property type="match status" value="1"/>
</dbReference>
<feature type="region of interest" description="Disordered" evidence="4">
    <location>
        <begin position="1"/>
        <end position="36"/>
    </location>
</feature>
<keyword evidence="2" id="KW-0804">Transcription</keyword>
<dbReference type="GO" id="GO:0000978">
    <property type="term" value="F:RNA polymerase II cis-regulatory region sequence-specific DNA binding"/>
    <property type="evidence" value="ECO:0007669"/>
    <property type="project" value="TreeGrafter"/>
</dbReference>
<proteinExistence type="predicted"/>
<feature type="DNA-binding region" description="HMG box" evidence="3">
    <location>
        <begin position="38"/>
        <end position="107"/>
    </location>
</feature>
<keyword evidence="3" id="KW-0539">Nucleus</keyword>
<dbReference type="Pfam" id="PF00505">
    <property type="entry name" value="HMG_box"/>
    <property type="match status" value="1"/>
</dbReference>
<accession>A0A5M3MFT5</accession>
<dbReference type="PANTHER" id="PTHR10270:SF161">
    <property type="entry name" value="SEX-DETERMINING REGION Y PROTEIN"/>
    <property type="match status" value="1"/>
</dbReference>
<organism evidence="6 7">
    <name type="scientific">Coniophora puteana (strain RWD-64-598)</name>
    <name type="common">Brown rot fungus</name>
    <dbReference type="NCBI Taxonomy" id="741705"/>
    <lineage>
        <taxon>Eukaryota</taxon>
        <taxon>Fungi</taxon>
        <taxon>Dikarya</taxon>
        <taxon>Basidiomycota</taxon>
        <taxon>Agaricomycotina</taxon>
        <taxon>Agaricomycetes</taxon>
        <taxon>Agaricomycetidae</taxon>
        <taxon>Boletales</taxon>
        <taxon>Coniophorineae</taxon>
        <taxon>Coniophoraceae</taxon>
        <taxon>Coniophora</taxon>
    </lineage>
</organism>
<dbReference type="SUPFAM" id="SSF47095">
    <property type="entry name" value="HMG-box"/>
    <property type="match status" value="1"/>
</dbReference>
<keyword evidence="1 3" id="KW-0238">DNA-binding</keyword>